<evidence type="ECO:0000313" key="2">
    <source>
        <dbReference type="Proteomes" id="UP000660680"/>
    </source>
</evidence>
<name>A0A918LII9_9PSEU</name>
<organism evidence="1 2">
    <name type="scientific">Actinokineospora fastidiosa</name>
    <dbReference type="NCBI Taxonomy" id="1816"/>
    <lineage>
        <taxon>Bacteria</taxon>
        <taxon>Bacillati</taxon>
        <taxon>Actinomycetota</taxon>
        <taxon>Actinomycetes</taxon>
        <taxon>Pseudonocardiales</taxon>
        <taxon>Pseudonocardiaceae</taxon>
        <taxon>Actinokineospora</taxon>
    </lineage>
</organism>
<dbReference type="AlphaFoldDB" id="A0A918LII9"/>
<dbReference type="Proteomes" id="UP000660680">
    <property type="component" value="Unassembled WGS sequence"/>
</dbReference>
<reference evidence="1" key="2">
    <citation type="submission" date="2020-09" db="EMBL/GenBank/DDBJ databases">
        <authorList>
            <person name="Sun Q."/>
            <person name="Ohkuma M."/>
        </authorList>
    </citation>
    <scope>NUCLEOTIDE SEQUENCE</scope>
    <source>
        <strain evidence="1">JCM 3276</strain>
    </source>
</reference>
<evidence type="ECO:0000313" key="1">
    <source>
        <dbReference type="EMBL" id="GGS54370.1"/>
    </source>
</evidence>
<proteinExistence type="predicted"/>
<gene>
    <name evidence="1" type="ORF">GCM10010171_56870</name>
</gene>
<dbReference type="EMBL" id="BMRB01000007">
    <property type="protein sequence ID" value="GGS54370.1"/>
    <property type="molecule type" value="Genomic_DNA"/>
</dbReference>
<protein>
    <submittedName>
        <fullName evidence="1">Uncharacterized protein</fullName>
    </submittedName>
</protein>
<reference evidence="1" key="1">
    <citation type="journal article" date="2014" name="Int. J. Syst. Evol. Microbiol.">
        <title>Complete genome sequence of Corynebacterium casei LMG S-19264T (=DSM 44701T), isolated from a smear-ripened cheese.</title>
        <authorList>
            <consortium name="US DOE Joint Genome Institute (JGI-PGF)"/>
            <person name="Walter F."/>
            <person name="Albersmeier A."/>
            <person name="Kalinowski J."/>
            <person name="Ruckert C."/>
        </authorList>
    </citation>
    <scope>NUCLEOTIDE SEQUENCE</scope>
    <source>
        <strain evidence="1">JCM 3276</strain>
    </source>
</reference>
<keyword evidence="2" id="KW-1185">Reference proteome</keyword>
<sequence length="113" mass="11907">MVRVLLRRSGGTLVISELVRSSSDSFGVMYRARRDPGDFAGYQRETMSSRAVAHGTQGSGRETSFRCRDVVPTGCGPVGLGRYGVATSAADPLGAATLTASSAVTAARPRRRT</sequence>
<accession>A0A918LII9</accession>
<comment type="caution">
    <text evidence="1">The sequence shown here is derived from an EMBL/GenBank/DDBJ whole genome shotgun (WGS) entry which is preliminary data.</text>
</comment>